<dbReference type="PANTHER" id="PTHR30572:SF18">
    <property type="entry name" value="ABC-TYPE MACROLIDE FAMILY EXPORT SYSTEM PERMEASE COMPONENT 2"/>
    <property type="match status" value="1"/>
</dbReference>
<evidence type="ECO:0000256" key="6">
    <source>
        <dbReference type="SAM" id="Phobius"/>
    </source>
</evidence>
<proteinExistence type="predicted"/>
<reference evidence="10" key="1">
    <citation type="journal article" date="2019" name="Int. J. Syst. Evol. Microbiol.">
        <title>The Global Catalogue of Microorganisms (GCM) 10K type strain sequencing project: providing services to taxonomists for standard genome sequencing and annotation.</title>
        <authorList>
            <consortium name="The Broad Institute Genomics Platform"/>
            <consortium name="The Broad Institute Genome Sequencing Center for Infectious Disease"/>
            <person name="Wu L."/>
            <person name="Ma J."/>
        </authorList>
    </citation>
    <scope>NUCLEOTIDE SEQUENCE [LARGE SCALE GENOMIC DNA]</scope>
    <source>
        <strain evidence="10">JCM 17111</strain>
    </source>
</reference>
<feature type="transmembrane region" description="Helical" evidence="6">
    <location>
        <begin position="370"/>
        <end position="390"/>
    </location>
</feature>
<evidence type="ECO:0000256" key="2">
    <source>
        <dbReference type="ARBA" id="ARBA00022475"/>
    </source>
</evidence>
<protein>
    <submittedName>
        <fullName evidence="9">ABC transporter permease</fullName>
    </submittedName>
</protein>
<dbReference type="InterPro" id="IPR025857">
    <property type="entry name" value="MacB_PCD"/>
</dbReference>
<dbReference type="Pfam" id="PF02687">
    <property type="entry name" value="FtsX"/>
    <property type="match status" value="1"/>
</dbReference>
<evidence type="ECO:0000313" key="9">
    <source>
        <dbReference type="EMBL" id="GAA3555391.1"/>
    </source>
</evidence>
<dbReference type="EMBL" id="BAABCY010000013">
    <property type="protein sequence ID" value="GAA3555391.1"/>
    <property type="molecule type" value="Genomic_DNA"/>
</dbReference>
<evidence type="ECO:0000259" key="7">
    <source>
        <dbReference type="Pfam" id="PF02687"/>
    </source>
</evidence>
<comment type="caution">
    <text evidence="9">The sequence shown here is derived from an EMBL/GenBank/DDBJ whole genome shotgun (WGS) entry which is preliminary data.</text>
</comment>
<dbReference type="InterPro" id="IPR003838">
    <property type="entry name" value="ABC3_permease_C"/>
</dbReference>
<evidence type="ECO:0000256" key="3">
    <source>
        <dbReference type="ARBA" id="ARBA00022692"/>
    </source>
</evidence>
<accession>A0ABP6WX02</accession>
<feature type="domain" description="MacB-like periplasmic core" evidence="8">
    <location>
        <begin position="2"/>
        <end position="188"/>
    </location>
</feature>
<feature type="domain" description="ABC3 transporter permease C-terminal" evidence="7">
    <location>
        <begin position="635"/>
        <end position="749"/>
    </location>
</feature>
<dbReference type="InterPro" id="IPR050250">
    <property type="entry name" value="Macrolide_Exporter_MacB"/>
</dbReference>
<keyword evidence="2" id="KW-1003">Cell membrane</keyword>
<feature type="transmembrane region" description="Helical" evidence="6">
    <location>
        <begin position="239"/>
        <end position="267"/>
    </location>
</feature>
<dbReference type="Proteomes" id="UP001500954">
    <property type="component" value="Unassembled WGS sequence"/>
</dbReference>
<dbReference type="PANTHER" id="PTHR30572">
    <property type="entry name" value="MEMBRANE COMPONENT OF TRANSPORTER-RELATED"/>
    <property type="match status" value="1"/>
</dbReference>
<keyword evidence="4 6" id="KW-1133">Transmembrane helix</keyword>
<gene>
    <name evidence="9" type="ORF">GCM10022395_03470</name>
</gene>
<feature type="transmembrane region" description="Helical" evidence="6">
    <location>
        <begin position="716"/>
        <end position="737"/>
    </location>
</feature>
<feature type="transmembrane region" description="Helical" evidence="6">
    <location>
        <begin position="288"/>
        <end position="309"/>
    </location>
</feature>
<keyword evidence="5 6" id="KW-0472">Membrane</keyword>
<comment type="subcellular location">
    <subcellularLocation>
        <location evidence="1">Cell membrane</location>
        <topology evidence="1">Multi-pass membrane protein</topology>
    </subcellularLocation>
</comment>
<keyword evidence="3 6" id="KW-0812">Transmembrane</keyword>
<evidence type="ECO:0000256" key="4">
    <source>
        <dbReference type="ARBA" id="ARBA00022989"/>
    </source>
</evidence>
<name>A0ABP6WX02_9FLAO</name>
<feature type="transmembrane region" description="Helical" evidence="6">
    <location>
        <begin position="329"/>
        <end position="349"/>
    </location>
</feature>
<feature type="transmembrane region" description="Helical" evidence="6">
    <location>
        <begin position="633"/>
        <end position="655"/>
    </location>
</feature>
<evidence type="ECO:0000256" key="5">
    <source>
        <dbReference type="ARBA" id="ARBA00023136"/>
    </source>
</evidence>
<sequence length="756" mass="86924">MLFSYVYNELTMDDFHENVEDIYMITMKNSPKSEWTPPFKNNYDEYPEVKNGTSLVYFEKDKVRLKYNKETYTPTGVVVDSSFFKVFNFELTIGDENTILNDYEAIILSEDFSEKLFGDVNPIGKEVDFESPIYQGLHIVKGIIKTPSNSSLKFDVLIPNAGVPYGGWMPFVKLKESVHQNDFDEKIKRSNNNYPFAYPKLTESTTKTVKLKDLYFSNNFSRIKAFPIFSSGNRSNVDVLIIFILVILLVSILNFSNLQIVNVNSVIKNIVISKINGAFKKNIYYQKLVENIIIIILSVVILTITYNLILPYFNSFMNANLKPPVLTVLLINVSFLTLITGIGFIYPIISINRFSAVLNINKQQQLKGKQIIVVLQYALAVMLLISSIIVSKQLQLMLSKDLGFNTENIMKVKLYYPTTQVPMVEIGSEEKRSAHKKEILNKPEYIKNQLASFSGIKTVGQGRSPLDIYQIEWKTKQETLGFESFNTLVISTECQDIFGFELLEGRFFDKEIDNERWNRKIIINEAAKKYWDIEDISTATLDNIYWGKDYEIIGVVKDFNYQHLASKPKPLIISCTPYSSGYFIQFHNSKNQETIAQINEVFNEVNPNQPFNYTFLSDEIAALYQKEKRLSTIYIVFTVIALLISVIGLFTIALYDTQRRVKEVGVRKVNGATIKEIMFMLNKDFIKWVGIAFVIACPIAYYAMHKWLENFAYKTALSWWVFALAGLFTLIIALLTVSWQTYKAATQNPVESLRDE</sequence>
<keyword evidence="10" id="KW-1185">Reference proteome</keyword>
<feature type="transmembrane region" description="Helical" evidence="6">
    <location>
        <begin position="685"/>
        <end position="704"/>
    </location>
</feature>
<evidence type="ECO:0000313" key="10">
    <source>
        <dbReference type="Proteomes" id="UP001500954"/>
    </source>
</evidence>
<dbReference type="Pfam" id="PF12704">
    <property type="entry name" value="MacB_PCD"/>
    <property type="match status" value="1"/>
</dbReference>
<organism evidence="9 10">
    <name type="scientific">Snuella lapsa</name>
    <dbReference type="NCBI Taxonomy" id="870481"/>
    <lineage>
        <taxon>Bacteria</taxon>
        <taxon>Pseudomonadati</taxon>
        <taxon>Bacteroidota</taxon>
        <taxon>Flavobacteriia</taxon>
        <taxon>Flavobacteriales</taxon>
        <taxon>Flavobacteriaceae</taxon>
        <taxon>Snuella</taxon>
    </lineage>
</organism>
<evidence type="ECO:0000256" key="1">
    <source>
        <dbReference type="ARBA" id="ARBA00004651"/>
    </source>
</evidence>
<evidence type="ECO:0000259" key="8">
    <source>
        <dbReference type="Pfam" id="PF12704"/>
    </source>
</evidence>